<protein>
    <submittedName>
        <fullName evidence="1">Uncharacterized protein</fullName>
    </submittedName>
</protein>
<sequence>MTAPTPRTLPSPGWPAATEHMPALPTTHEMFLDVMTAPMEVSAQPNSDFAVSRAGWPLGVELMDSHEAGS</sequence>
<dbReference type="EMBL" id="CP048882">
    <property type="protein sequence ID" value="QPP09120.1"/>
    <property type="molecule type" value="Genomic_DNA"/>
</dbReference>
<evidence type="ECO:0000313" key="2">
    <source>
        <dbReference type="Proteomes" id="UP000595046"/>
    </source>
</evidence>
<dbReference type="KEGG" id="sbat:G4Z16_24945"/>
<dbReference type="AlphaFoldDB" id="A0A7T1TA09"/>
<gene>
    <name evidence="1" type="ORF">G4Z16_24945</name>
</gene>
<dbReference type="RefSeq" id="WP_197352895.1">
    <property type="nucleotide sequence ID" value="NZ_CP048882.1"/>
</dbReference>
<dbReference type="Proteomes" id="UP000595046">
    <property type="component" value="Chromosome"/>
</dbReference>
<organism evidence="1 2">
    <name type="scientific">Streptomyces bathyalis</name>
    <dbReference type="NCBI Taxonomy" id="2710756"/>
    <lineage>
        <taxon>Bacteria</taxon>
        <taxon>Bacillati</taxon>
        <taxon>Actinomycetota</taxon>
        <taxon>Actinomycetes</taxon>
        <taxon>Kitasatosporales</taxon>
        <taxon>Streptomycetaceae</taxon>
        <taxon>Streptomyces</taxon>
    </lineage>
</organism>
<keyword evidence="2" id="KW-1185">Reference proteome</keyword>
<proteinExistence type="predicted"/>
<accession>A0A7T1TA09</accession>
<reference evidence="2" key="1">
    <citation type="submission" date="2020-02" db="EMBL/GenBank/DDBJ databases">
        <title>Streptomyces sp. ASO4wet.</title>
        <authorList>
            <person name="Risdian C."/>
            <person name="Landwehr W."/>
            <person name="Schupp P."/>
            <person name="Wink J."/>
        </authorList>
    </citation>
    <scope>NUCLEOTIDE SEQUENCE [LARGE SCALE GENOMIC DNA]</scope>
    <source>
        <strain evidence="2">ASO4wet</strain>
    </source>
</reference>
<evidence type="ECO:0000313" key="1">
    <source>
        <dbReference type="EMBL" id="QPP09120.1"/>
    </source>
</evidence>
<name>A0A7T1TA09_9ACTN</name>